<dbReference type="Proteomes" id="UP001260188">
    <property type="component" value="Unassembled WGS sequence"/>
</dbReference>
<evidence type="ECO:0000313" key="5">
    <source>
        <dbReference type="Proteomes" id="UP001260188"/>
    </source>
</evidence>
<keyword evidence="1" id="KW-0393">Immunoglobulin domain</keyword>
<evidence type="ECO:0000256" key="1">
    <source>
        <dbReference type="ARBA" id="ARBA00023319"/>
    </source>
</evidence>
<organism evidence="4 5">
    <name type="scientific">Microbacterium paludicola</name>
    <dbReference type="NCBI Taxonomy" id="300019"/>
    <lineage>
        <taxon>Bacteria</taxon>
        <taxon>Bacillati</taxon>
        <taxon>Actinomycetota</taxon>
        <taxon>Actinomycetes</taxon>
        <taxon>Micrococcales</taxon>
        <taxon>Microbacteriaceae</taxon>
        <taxon>Microbacterium</taxon>
    </lineage>
</organism>
<feature type="signal peptide" evidence="2">
    <location>
        <begin position="1"/>
        <end position="29"/>
    </location>
</feature>
<proteinExistence type="predicted"/>
<reference evidence="4 5" key="1">
    <citation type="submission" date="2023-08" db="EMBL/GenBank/DDBJ databases">
        <title>Functional and genomic diversity of the sorghum phyllosphere microbiome.</title>
        <authorList>
            <person name="Shade A."/>
        </authorList>
    </citation>
    <scope>NUCLEOTIDE SEQUENCE [LARGE SCALE GENOMIC DNA]</scope>
    <source>
        <strain evidence="4 5">SORGH_AS_0919</strain>
    </source>
</reference>
<dbReference type="RefSeq" id="WP_309666234.1">
    <property type="nucleotide sequence ID" value="NZ_JAVIZA010000001.1"/>
</dbReference>
<sequence length="471" mass="49942">MRWLRARYLTAVSAVSTIALIGVVVPAQAAPTAAESVRSEAASPRALEQIIASGDDSVRAPGEAFHVLAYRVALPAITGRFEFTVPAHVEIVAMQHQSQGQLAFTLHDDGRTARSVSASVPMPTGIFMQMRLSEDAPRGAVLEGGAMRLLAPNGEPLAAGTFTVTVLDLPLVKQHPVDVIVDVGSGAEFTTSASGDGVRTQWQVSADGGATWSDIVGATAATLRLEATTAEMNGWRYRAVHTNAAGSVHTNGAVLTVRGAPYFITHPSDVVASLGGFASFYVWVVDNATPSTLPVTWEVSRDGVVWEAYESGTFEEWVQSPNSLFFSNVTAEMDGLRFRAVAENHLGRTVSDPALLTVLAAPVIDSHPADVRTLVGHDAVFRASTAAVSPDRTQQWQQRIAGGEWVDIPGATQPEYSTGPTTLAMDQTEYRIVFTNGHGSTASEPATLTVRPSLPASVSVAPIVRLVDRLP</sequence>
<dbReference type="InterPro" id="IPR003599">
    <property type="entry name" value="Ig_sub"/>
</dbReference>
<dbReference type="SUPFAM" id="SSF48726">
    <property type="entry name" value="Immunoglobulin"/>
    <property type="match status" value="2"/>
</dbReference>
<feature type="domain" description="Immunoglobulin" evidence="3">
    <location>
        <begin position="267"/>
        <end position="359"/>
    </location>
</feature>
<evidence type="ECO:0000313" key="4">
    <source>
        <dbReference type="EMBL" id="MDR6167632.1"/>
    </source>
</evidence>
<dbReference type="EMBL" id="JAVIZA010000001">
    <property type="protein sequence ID" value="MDR6167632.1"/>
    <property type="molecule type" value="Genomic_DNA"/>
</dbReference>
<dbReference type="InterPro" id="IPR013783">
    <property type="entry name" value="Ig-like_fold"/>
</dbReference>
<keyword evidence="5" id="KW-1185">Reference proteome</keyword>
<dbReference type="PANTHER" id="PTHR10075:SF100">
    <property type="entry name" value="FASCICLIN-2"/>
    <property type="match status" value="1"/>
</dbReference>
<dbReference type="Gene3D" id="2.60.40.10">
    <property type="entry name" value="Immunoglobulins"/>
    <property type="match status" value="1"/>
</dbReference>
<protein>
    <recommendedName>
        <fullName evidence="3">Immunoglobulin domain-containing protein</fullName>
    </recommendedName>
</protein>
<evidence type="ECO:0000259" key="3">
    <source>
        <dbReference type="SMART" id="SM00409"/>
    </source>
</evidence>
<dbReference type="PANTHER" id="PTHR10075">
    <property type="entry name" value="BASIGIN RELATED"/>
    <property type="match status" value="1"/>
</dbReference>
<keyword evidence="2" id="KW-0732">Signal</keyword>
<feature type="domain" description="Immunoglobulin" evidence="3">
    <location>
        <begin position="176"/>
        <end position="258"/>
    </location>
</feature>
<name>A0ABU1I169_9MICO</name>
<feature type="chain" id="PRO_5045881835" description="Immunoglobulin domain-containing protein" evidence="2">
    <location>
        <begin position="30"/>
        <end position="471"/>
    </location>
</feature>
<comment type="caution">
    <text evidence="4">The sequence shown here is derived from an EMBL/GenBank/DDBJ whole genome shotgun (WGS) entry which is preliminary data.</text>
</comment>
<evidence type="ECO:0000256" key="2">
    <source>
        <dbReference type="SAM" id="SignalP"/>
    </source>
</evidence>
<dbReference type="InterPro" id="IPR036179">
    <property type="entry name" value="Ig-like_dom_sf"/>
</dbReference>
<dbReference type="SMART" id="SM00409">
    <property type="entry name" value="IG"/>
    <property type="match status" value="3"/>
</dbReference>
<feature type="domain" description="Immunoglobulin" evidence="3">
    <location>
        <begin position="368"/>
        <end position="451"/>
    </location>
</feature>
<gene>
    <name evidence="4" type="ORF">QE367_001836</name>
</gene>
<accession>A0ABU1I169</accession>